<keyword evidence="2" id="KW-0645">Protease</keyword>
<dbReference type="Pfam" id="PF00675">
    <property type="entry name" value="Peptidase_M16"/>
    <property type="match status" value="1"/>
</dbReference>
<gene>
    <name evidence="7" type="ORF">LCGC14_1784290</name>
</gene>
<dbReference type="InterPro" id="IPR011249">
    <property type="entry name" value="Metalloenz_LuxS/M16"/>
</dbReference>
<evidence type="ECO:0000256" key="2">
    <source>
        <dbReference type="ARBA" id="ARBA00022670"/>
    </source>
</evidence>
<dbReference type="PANTHER" id="PTHR43690">
    <property type="entry name" value="NARDILYSIN"/>
    <property type="match status" value="1"/>
</dbReference>
<keyword evidence="3" id="KW-0378">Hydrolase</keyword>
<dbReference type="PANTHER" id="PTHR43690:SF35">
    <property type="entry name" value="NON-CATALYTIC MEMBER OF PEPTIDASE SUBFAMILY M16B-RELATED"/>
    <property type="match status" value="1"/>
</dbReference>
<organism evidence="7">
    <name type="scientific">marine sediment metagenome</name>
    <dbReference type="NCBI Taxonomy" id="412755"/>
    <lineage>
        <taxon>unclassified sequences</taxon>
        <taxon>metagenomes</taxon>
        <taxon>ecological metagenomes</taxon>
    </lineage>
</organism>
<comment type="caution">
    <text evidence="7">The sequence shown here is derived from an EMBL/GenBank/DDBJ whole genome shotgun (WGS) entry which is preliminary data.</text>
</comment>
<feature type="domain" description="Peptidase M16 N-terminal" evidence="6">
    <location>
        <begin position="40"/>
        <end position="94"/>
    </location>
</feature>
<proteinExistence type="inferred from homology"/>
<evidence type="ECO:0000256" key="3">
    <source>
        <dbReference type="ARBA" id="ARBA00022801"/>
    </source>
</evidence>
<evidence type="ECO:0000256" key="5">
    <source>
        <dbReference type="ARBA" id="ARBA00023049"/>
    </source>
</evidence>
<dbReference type="SUPFAM" id="SSF63411">
    <property type="entry name" value="LuxS/MPP-like metallohydrolase"/>
    <property type="match status" value="1"/>
</dbReference>
<evidence type="ECO:0000259" key="6">
    <source>
        <dbReference type="Pfam" id="PF00675"/>
    </source>
</evidence>
<dbReference type="GO" id="GO:0046872">
    <property type="term" value="F:metal ion binding"/>
    <property type="evidence" value="ECO:0007669"/>
    <property type="project" value="InterPro"/>
</dbReference>
<reference evidence="7" key="1">
    <citation type="journal article" date="2015" name="Nature">
        <title>Complex archaea that bridge the gap between prokaryotes and eukaryotes.</title>
        <authorList>
            <person name="Spang A."/>
            <person name="Saw J.H."/>
            <person name="Jorgensen S.L."/>
            <person name="Zaremba-Niedzwiedzka K."/>
            <person name="Martijn J."/>
            <person name="Lind A.E."/>
            <person name="van Eijk R."/>
            <person name="Schleper C."/>
            <person name="Guy L."/>
            <person name="Ettema T.J."/>
        </authorList>
    </citation>
    <scope>NUCLEOTIDE SEQUENCE</scope>
</reference>
<accession>A0A0F9J9E1</accession>
<dbReference type="GO" id="GO:0008237">
    <property type="term" value="F:metallopeptidase activity"/>
    <property type="evidence" value="ECO:0007669"/>
    <property type="project" value="UniProtKB-KW"/>
</dbReference>
<dbReference type="GO" id="GO:0006508">
    <property type="term" value="P:proteolysis"/>
    <property type="evidence" value="ECO:0007669"/>
    <property type="project" value="UniProtKB-KW"/>
</dbReference>
<dbReference type="EMBL" id="LAZR01016926">
    <property type="protein sequence ID" value="KKM02456.1"/>
    <property type="molecule type" value="Genomic_DNA"/>
</dbReference>
<keyword evidence="4" id="KW-0862">Zinc</keyword>
<feature type="non-terminal residue" evidence="7">
    <location>
        <position position="95"/>
    </location>
</feature>
<sequence length="95" mass="11281">MRIKTFRICILFLWIFSLSLFGQQNKIEFQEFDLENGLHVILHEDNSSPIVAINITYHVGSKNEQPNRTGFAHFFEHLMFEGSEYVERGKFHDYI</sequence>
<evidence type="ECO:0000256" key="1">
    <source>
        <dbReference type="ARBA" id="ARBA00007261"/>
    </source>
</evidence>
<dbReference type="AlphaFoldDB" id="A0A0F9J9E1"/>
<keyword evidence="5" id="KW-0482">Metalloprotease</keyword>
<evidence type="ECO:0000256" key="4">
    <source>
        <dbReference type="ARBA" id="ARBA00022833"/>
    </source>
</evidence>
<evidence type="ECO:0000313" key="7">
    <source>
        <dbReference type="EMBL" id="KKM02456.1"/>
    </source>
</evidence>
<name>A0A0F9J9E1_9ZZZZ</name>
<comment type="similarity">
    <text evidence="1">Belongs to the peptidase M16 family.</text>
</comment>
<protein>
    <recommendedName>
        <fullName evidence="6">Peptidase M16 N-terminal domain-containing protein</fullName>
    </recommendedName>
</protein>
<dbReference type="Gene3D" id="3.30.830.10">
    <property type="entry name" value="Metalloenzyme, LuxS/M16 peptidase-like"/>
    <property type="match status" value="1"/>
</dbReference>
<dbReference type="InterPro" id="IPR011765">
    <property type="entry name" value="Pept_M16_N"/>
</dbReference>
<dbReference type="InterPro" id="IPR050626">
    <property type="entry name" value="Peptidase_M16"/>
</dbReference>